<feature type="chain" id="PRO_5012023567" evidence="9">
    <location>
        <begin position="24"/>
        <end position="1021"/>
    </location>
</feature>
<evidence type="ECO:0000256" key="7">
    <source>
        <dbReference type="ARBA" id="ARBA00023180"/>
    </source>
</evidence>
<evidence type="ECO:0000256" key="2">
    <source>
        <dbReference type="ARBA" id="ARBA00022692"/>
    </source>
</evidence>
<comment type="subcellular location">
    <subcellularLocation>
        <location evidence="8">Endomembrane system</location>
        <topology evidence="8">Single-pass type I membrane protein</topology>
    </subcellularLocation>
</comment>
<sequence length="1021" mass="116380">MPNIYDTFLFILCIYTHFRSTTSVEPQVNVIPSSSNIRNVIPSNLMNKHSLSHDPNSQSNLDKIRLEFPKCPLKCEEGWLRDGWCDTECYIEECGFDGGDCKGWCAPECRPTWQGDGQCDLDCFNEKCEWDKGDCKHLESHGKLFNTTLEHKDFDYSMCKCNRTLLNNKYCDPECNTLECNMDGHDCLHRCNSRCINAWLGDGQCDPTCDTSECYFDKKDCKICSKNCKAWMVGNGICDIDCNKSECNYDNGDCSNVCSVTEVDYINQPMIYKFCLKSWVGDGYCDEYCNNFECNFDGGDCNDHSLQLESNSNNTILNHLTYLNYTNTSTTLHSSIDMQFNTTNKPFSSINGTRVADNVLNISNSTSIVDKPINTLNMNSTFNLKNNSNISEILKIPNNFNNTMIVLYNISTDTNVSNLSMIDSDIYSDSSHQSSSSRTYQSSADFVHLANTSDLNTSIPSTESHILKYIRSSEYQEVGSNTNVGNYISSQSLLTYNTSYTSRKPTIYYEMSTNGEFEQNNIGSNTHTSNILGEFPRSYREDFGEKVNNTSEASTPYLHTGLQMSDNTTKLTYMEIMQNKSLQAPRIFNMDNNSDFNPQYLNFEGYLKPNFYLSSIDNSTDHTSNLSYDSNANIEDLDNSAFSTISSSIPNIQWINDSNIISSPQPHINSDILSSKLCLDNPESEYYMKNLSLKQCSASYDSTSHINKDQSSYNADSHVSHLELYKPKIYVESTYPEYANVILRQNSSTDIQTNADSKYRTKYRDYNSNTKLQASREQSIDIVNGTNSYLEEISSFNDYSESITDSRYNYRDKPTNLELETQGTGDTYNNSKYVNSYYMGVNNKYLEIDSHIFNLSSNILSNINSTKFRDSPNRTSIIKYFNHNNTDSTLKYPEVNNSIQVKHNQVKGHSNFYRGQKIINNATEPKEKNIYTNDRIQNTLHNASKFSYPLSSYSTNYHSSTLRSPHTSYNPHSHLSSSPYFSTAYMYQSASPTSVFNRRSGRSTRYQNNNNYNRLYRGGNG</sequence>
<evidence type="ECO:0000256" key="8">
    <source>
        <dbReference type="ARBA" id="ARBA00046288"/>
    </source>
</evidence>
<keyword evidence="6" id="KW-1015">Disulfide bond</keyword>
<dbReference type="PANTHER" id="PTHR24045:SF0">
    <property type="entry name" value="N-ACETYLGLUCOSAMINE-1-PHOSPHOTRANSFERASE SUBUNITS ALPHA_BETA"/>
    <property type="match status" value="1"/>
</dbReference>
<evidence type="ECO:0000259" key="10">
    <source>
        <dbReference type="PROSITE" id="PS50258"/>
    </source>
</evidence>
<dbReference type="OrthoDB" id="343807at2759"/>
<evidence type="ECO:0000256" key="3">
    <source>
        <dbReference type="ARBA" id="ARBA00022737"/>
    </source>
</evidence>
<dbReference type="InterPro" id="IPR047141">
    <property type="entry name" value="Stealth"/>
</dbReference>
<dbReference type="PANTHER" id="PTHR24045">
    <property type="match status" value="1"/>
</dbReference>
<evidence type="ECO:0000313" key="11">
    <source>
        <dbReference type="EMBL" id="OII77017.1"/>
    </source>
</evidence>
<dbReference type="Pfam" id="PF00066">
    <property type="entry name" value="Notch"/>
    <property type="match status" value="6"/>
</dbReference>
<evidence type="ECO:0000256" key="1">
    <source>
        <dbReference type="ARBA" id="ARBA00022679"/>
    </source>
</evidence>
<dbReference type="SUPFAM" id="SSF90193">
    <property type="entry name" value="Notch domain"/>
    <property type="match status" value="1"/>
</dbReference>
<feature type="signal peptide" evidence="9">
    <location>
        <begin position="1"/>
        <end position="23"/>
    </location>
</feature>
<dbReference type="SMART" id="SM00004">
    <property type="entry name" value="NL"/>
    <property type="match status" value="4"/>
</dbReference>
<feature type="domain" description="LNR" evidence="10">
    <location>
        <begin position="266"/>
        <end position="313"/>
    </location>
</feature>
<evidence type="ECO:0000256" key="9">
    <source>
        <dbReference type="SAM" id="SignalP"/>
    </source>
</evidence>
<proteinExistence type="predicted"/>
<dbReference type="AlphaFoldDB" id="A0A1J4MRZ8"/>
<dbReference type="PROSITE" id="PS50258">
    <property type="entry name" value="LNR"/>
    <property type="match status" value="1"/>
</dbReference>
<dbReference type="EMBL" id="LRBS01000048">
    <property type="protein sequence ID" value="OII77017.1"/>
    <property type="molecule type" value="Genomic_DNA"/>
</dbReference>
<comment type="caution">
    <text evidence="11">The sequence shown here is derived from an EMBL/GenBank/DDBJ whole genome shotgun (WGS) entry which is preliminary data.</text>
</comment>
<keyword evidence="3" id="KW-0677">Repeat</keyword>
<evidence type="ECO:0000313" key="12">
    <source>
        <dbReference type="Proteomes" id="UP000186804"/>
    </source>
</evidence>
<dbReference type="InterPro" id="IPR000800">
    <property type="entry name" value="Notch_dom"/>
</dbReference>
<gene>
    <name evidence="11" type="ORF">cand_023600</name>
</gene>
<keyword evidence="7" id="KW-0325">Glycoprotein</keyword>
<accession>A0A1J4MRZ8</accession>
<evidence type="ECO:0000256" key="5">
    <source>
        <dbReference type="ARBA" id="ARBA00023136"/>
    </source>
</evidence>
<keyword evidence="5" id="KW-0472">Membrane</keyword>
<keyword evidence="1" id="KW-0808">Transferase</keyword>
<dbReference type="GeneID" id="92366544"/>
<dbReference type="RefSeq" id="XP_067068863.1">
    <property type="nucleotide sequence ID" value="XM_067212590.1"/>
</dbReference>
<dbReference type="GO" id="GO:0005794">
    <property type="term" value="C:Golgi apparatus"/>
    <property type="evidence" value="ECO:0007669"/>
    <property type="project" value="TreeGrafter"/>
</dbReference>
<keyword evidence="2" id="KW-0812">Transmembrane</keyword>
<keyword evidence="4" id="KW-1133">Transmembrane helix</keyword>
<evidence type="ECO:0000256" key="4">
    <source>
        <dbReference type="ARBA" id="ARBA00022989"/>
    </source>
</evidence>
<reference evidence="11 12" key="1">
    <citation type="submission" date="2016-10" db="EMBL/GenBank/DDBJ databases">
        <title>Reductive evolution of mitochondrial metabolism and differential evolution of invasion-related proteins in Cryptosporidium.</title>
        <authorList>
            <person name="Liu S."/>
            <person name="Roellig D.M."/>
            <person name="Guo Y."/>
            <person name="Li N."/>
            <person name="Frace M.A."/>
            <person name="Tang K."/>
            <person name="Zhang L."/>
            <person name="Feng Y."/>
            <person name="Xiao L."/>
        </authorList>
    </citation>
    <scope>NUCLEOTIDE SEQUENCE [LARGE SCALE GENOMIC DNA]</scope>
    <source>
        <strain evidence="11">30847</strain>
    </source>
</reference>
<dbReference type="VEuPathDB" id="CryptoDB:cand_023600"/>
<protein>
    <submittedName>
        <fullName evidence="11">Notch domain-containing protein</fullName>
    </submittedName>
</protein>
<name>A0A1J4MRZ8_9CRYT</name>
<keyword evidence="12" id="KW-1185">Reference proteome</keyword>
<dbReference type="Proteomes" id="UP000186804">
    <property type="component" value="Unassembled WGS sequence"/>
</dbReference>
<dbReference type="GO" id="GO:0016740">
    <property type="term" value="F:transferase activity"/>
    <property type="evidence" value="ECO:0007669"/>
    <property type="project" value="UniProtKB-KW"/>
</dbReference>
<evidence type="ECO:0000256" key="6">
    <source>
        <dbReference type="ARBA" id="ARBA00023157"/>
    </source>
</evidence>
<keyword evidence="9" id="KW-0732">Signal</keyword>
<dbReference type="Gene3D" id="3.30.300.320">
    <property type="match status" value="3"/>
</dbReference>
<dbReference type="InterPro" id="IPR035993">
    <property type="entry name" value="Notch-like_dom_sf"/>
</dbReference>
<organism evidence="11 12">
    <name type="scientific">Cryptosporidium andersoni</name>
    <dbReference type="NCBI Taxonomy" id="117008"/>
    <lineage>
        <taxon>Eukaryota</taxon>
        <taxon>Sar</taxon>
        <taxon>Alveolata</taxon>
        <taxon>Apicomplexa</taxon>
        <taxon>Conoidasida</taxon>
        <taxon>Coccidia</taxon>
        <taxon>Eucoccidiorida</taxon>
        <taxon>Eimeriorina</taxon>
        <taxon>Cryptosporidiidae</taxon>
        <taxon>Cryptosporidium</taxon>
    </lineage>
</organism>